<evidence type="ECO:0000313" key="2">
    <source>
        <dbReference type="EMBL" id="SDZ19216.1"/>
    </source>
</evidence>
<dbReference type="InterPro" id="IPR038717">
    <property type="entry name" value="Tc1-like_DDE_dom"/>
</dbReference>
<dbReference type="InterPro" id="IPR036397">
    <property type="entry name" value="RNaseH_sf"/>
</dbReference>
<name>A0A1H3R0V8_9ACTN</name>
<dbReference type="AlphaFoldDB" id="A0A1H3R0V8"/>
<proteinExistence type="predicted"/>
<dbReference type="Gene3D" id="3.30.420.10">
    <property type="entry name" value="Ribonuclease H-like superfamily/Ribonuclease H"/>
    <property type="match status" value="1"/>
</dbReference>
<accession>A0A1H3R0V8</accession>
<reference evidence="3" key="1">
    <citation type="submission" date="2016-10" db="EMBL/GenBank/DDBJ databases">
        <authorList>
            <person name="Varghese N."/>
            <person name="Submissions S."/>
        </authorList>
    </citation>
    <scope>NUCLEOTIDE SEQUENCE [LARGE SCALE GENOMIC DNA]</scope>
    <source>
        <strain evidence="3">DSM 45422</strain>
    </source>
</reference>
<dbReference type="Proteomes" id="UP000198921">
    <property type="component" value="Unassembled WGS sequence"/>
</dbReference>
<evidence type="ECO:0000259" key="1">
    <source>
        <dbReference type="Pfam" id="PF13358"/>
    </source>
</evidence>
<dbReference type="STRING" id="1137993.SAMN05660209_04977"/>
<sequence length="165" mass="18288">MTAQNAPRLSLAALLATKPGQRPRLIYRTHRGRRRGSGNGGRRKGFTEADYAALLDAAHRQLGGPIVLVWDNLNTHVSAAMAEIVAARPWLTVFRLPPYAHELNPVEPVWSHLKRSLANLTKHNLAELTALVKTRLKRMQYRSALLAGFLASTGLDFEPFCNPCS</sequence>
<keyword evidence="3" id="KW-1185">Reference proteome</keyword>
<dbReference type="EMBL" id="FNOT01000028">
    <property type="protein sequence ID" value="SDZ19216.1"/>
    <property type="molecule type" value="Genomic_DNA"/>
</dbReference>
<organism evidence="2 3">
    <name type="scientific">Geodermatophilus africanus</name>
    <dbReference type="NCBI Taxonomy" id="1137993"/>
    <lineage>
        <taxon>Bacteria</taxon>
        <taxon>Bacillati</taxon>
        <taxon>Actinomycetota</taxon>
        <taxon>Actinomycetes</taxon>
        <taxon>Geodermatophilales</taxon>
        <taxon>Geodermatophilaceae</taxon>
        <taxon>Geodermatophilus</taxon>
    </lineage>
</organism>
<dbReference type="Pfam" id="PF13358">
    <property type="entry name" value="DDE_3"/>
    <property type="match status" value="1"/>
</dbReference>
<evidence type="ECO:0000313" key="3">
    <source>
        <dbReference type="Proteomes" id="UP000198921"/>
    </source>
</evidence>
<dbReference type="GO" id="GO:0003676">
    <property type="term" value="F:nucleic acid binding"/>
    <property type="evidence" value="ECO:0007669"/>
    <property type="project" value="InterPro"/>
</dbReference>
<dbReference type="RefSeq" id="WP_211517289.1">
    <property type="nucleotide sequence ID" value="NZ_FNOT01000028.1"/>
</dbReference>
<feature type="domain" description="Tc1-like transposase DDE" evidence="1">
    <location>
        <begin position="46"/>
        <end position="121"/>
    </location>
</feature>
<gene>
    <name evidence="2" type="ORF">SAMN05660209_04977</name>
</gene>
<protein>
    <submittedName>
        <fullName evidence="2">Putative transposase</fullName>
    </submittedName>
</protein>